<keyword evidence="3" id="KW-1185">Reference proteome</keyword>
<protein>
    <recommendedName>
        <fullName evidence="4">Microbial-type PARG catalytic domain-containing protein</fullName>
    </recommendedName>
</protein>
<dbReference type="Proteomes" id="UP001165090">
    <property type="component" value="Unassembled WGS sequence"/>
</dbReference>
<evidence type="ECO:0000313" key="2">
    <source>
        <dbReference type="EMBL" id="GLI64086.1"/>
    </source>
</evidence>
<evidence type="ECO:0000313" key="3">
    <source>
        <dbReference type="Proteomes" id="UP001165090"/>
    </source>
</evidence>
<proteinExistence type="predicted"/>
<comment type="caution">
    <text evidence="2">The sequence shown here is derived from an EMBL/GenBank/DDBJ whole genome shotgun (WGS) entry which is preliminary data.</text>
</comment>
<feature type="non-terminal residue" evidence="2">
    <location>
        <position position="121"/>
    </location>
</feature>
<name>A0ABQ5S498_9CHLO</name>
<sequence length="121" mass="13233">THYTDLQPKPGALRHIVARFDEAARAAGVLLAPGCGFDYAVPDVAAAVAERRFQEAFGRAPTRIRQVFVVRPGPQGTAFSFKWIDALLAKPHRSRQSNSNRTERSLGHQITPKANAAISLE</sequence>
<dbReference type="EMBL" id="BSDZ01000017">
    <property type="protein sequence ID" value="GLI64086.1"/>
    <property type="molecule type" value="Genomic_DNA"/>
</dbReference>
<reference evidence="2 3" key="1">
    <citation type="journal article" date="2023" name="IScience">
        <title>Expanded male sex-determining region conserved during the evolution of homothallism in the green alga Volvox.</title>
        <authorList>
            <person name="Yamamoto K."/>
            <person name="Matsuzaki R."/>
            <person name="Mahakham W."/>
            <person name="Heman W."/>
            <person name="Sekimoto H."/>
            <person name="Kawachi M."/>
            <person name="Minakuchi Y."/>
            <person name="Toyoda A."/>
            <person name="Nozaki H."/>
        </authorList>
    </citation>
    <scope>NUCLEOTIDE SEQUENCE [LARGE SCALE GENOMIC DNA]</scope>
    <source>
        <strain evidence="2 3">NIES-4468</strain>
    </source>
</reference>
<gene>
    <name evidence="2" type="ORF">VaNZ11_007256</name>
</gene>
<feature type="non-terminal residue" evidence="2">
    <location>
        <position position="1"/>
    </location>
</feature>
<accession>A0ABQ5S498</accession>
<evidence type="ECO:0000256" key="1">
    <source>
        <dbReference type="SAM" id="MobiDB-lite"/>
    </source>
</evidence>
<organism evidence="2 3">
    <name type="scientific">Volvox africanus</name>
    <dbReference type="NCBI Taxonomy" id="51714"/>
    <lineage>
        <taxon>Eukaryota</taxon>
        <taxon>Viridiplantae</taxon>
        <taxon>Chlorophyta</taxon>
        <taxon>core chlorophytes</taxon>
        <taxon>Chlorophyceae</taxon>
        <taxon>CS clade</taxon>
        <taxon>Chlamydomonadales</taxon>
        <taxon>Volvocaceae</taxon>
        <taxon>Volvox</taxon>
    </lineage>
</organism>
<evidence type="ECO:0008006" key="4">
    <source>
        <dbReference type="Google" id="ProtNLM"/>
    </source>
</evidence>
<feature type="region of interest" description="Disordered" evidence="1">
    <location>
        <begin position="92"/>
        <end position="121"/>
    </location>
</feature>